<organism evidence="1 2">
    <name type="scientific">Cetraspora pellucida</name>
    <dbReference type="NCBI Taxonomy" id="1433469"/>
    <lineage>
        <taxon>Eukaryota</taxon>
        <taxon>Fungi</taxon>
        <taxon>Fungi incertae sedis</taxon>
        <taxon>Mucoromycota</taxon>
        <taxon>Glomeromycotina</taxon>
        <taxon>Glomeromycetes</taxon>
        <taxon>Diversisporales</taxon>
        <taxon>Gigasporaceae</taxon>
        <taxon>Cetraspora</taxon>
    </lineage>
</organism>
<dbReference type="Proteomes" id="UP000789366">
    <property type="component" value="Unassembled WGS sequence"/>
</dbReference>
<name>A0ACA9NIW4_9GLOM</name>
<accession>A0ACA9NIW4</accession>
<gene>
    <name evidence="1" type="ORF">SPELUC_LOCUS9245</name>
</gene>
<keyword evidence="2" id="KW-1185">Reference proteome</keyword>
<evidence type="ECO:0000313" key="2">
    <source>
        <dbReference type="Proteomes" id="UP000789366"/>
    </source>
</evidence>
<sequence>FSVRDIVIFARKFIVENLEQYVSISHACVIASAPKRPCVITSRSFNQDANISVIDESAAPFPTLSTSTHAAFKTVQIQKGKKKLSDLALDCLEITVMDNDQNRHVYTEDASEDDDLELL</sequence>
<dbReference type="EMBL" id="CAJVPW010015243">
    <property type="protein sequence ID" value="CAG8660274.1"/>
    <property type="molecule type" value="Genomic_DNA"/>
</dbReference>
<feature type="non-terminal residue" evidence="1">
    <location>
        <position position="1"/>
    </location>
</feature>
<comment type="caution">
    <text evidence="1">The sequence shown here is derived from an EMBL/GenBank/DDBJ whole genome shotgun (WGS) entry which is preliminary data.</text>
</comment>
<reference evidence="1" key="1">
    <citation type="submission" date="2021-06" db="EMBL/GenBank/DDBJ databases">
        <authorList>
            <person name="Kallberg Y."/>
            <person name="Tangrot J."/>
            <person name="Rosling A."/>
        </authorList>
    </citation>
    <scope>NUCLEOTIDE SEQUENCE</scope>
    <source>
        <strain evidence="1">28 12/20/2015</strain>
    </source>
</reference>
<feature type="non-terminal residue" evidence="1">
    <location>
        <position position="119"/>
    </location>
</feature>
<protein>
    <submittedName>
        <fullName evidence="1">4876_t:CDS:1</fullName>
    </submittedName>
</protein>
<proteinExistence type="predicted"/>
<evidence type="ECO:0000313" key="1">
    <source>
        <dbReference type="EMBL" id="CAG8660274.1"/>
    </source>
</evidence>